<sequence>MFFTNKDPEELRKQDLQLLSFRHIIERRRYMCGICHFQYITKMDLDIHMQRVHSRISYMCKRCNVMLKTWLKFQEHNSTIHRNLIFCPYCYKSHVNYEELKSHWSFHEPYECKLCYKTFISWRHFNDHKISTHCGQECDYYVAIMLLEE</sequence>
<evidence type="ECO:0000256" key="1">
    <source>
        <dbReference type="ARBA" id="ARBA00022723"/>
    </source>
</evidence>
<dbReference type="RefSeq" id="XP_011636263.1">
    <property type="nucleotide sequence ID" value="XM_011637961.2"/>
</dbReference>
<dbReference type="InterPro" id="IPR013087">
    <property type="entry name" value="Znf_C2H2_type"/>
</dbReference>
<evidence type="ECO:0000259" key="6">
    <source>
        <dbReference type="PROSITE" id="PS50157"/>
    </source>
</evidence>
<dbReference type="KEGG" id="pbar:105426649"/>
<dbReference type="OrthoDB" id="7733197at2759"/>
<dbReference type="Pfam" id="PF00096">
    <property type="entry name" value="zf-C2H2"/>
    <property type="match status" value="2"/>
</dbReference>
<keyword evidence="3 5" id="KW-0863">Zinc-finger</keyword>
<accession>A0A6I9WBI6</accession>
<evidence type="ECO:0000313" key="7">
    <source>
        <dbReference type="Proteomes" id="UP000504615"/>
    </source>
</evidence>
<dbReference type="GeneID" id="105426649"/>
<dbReference type="Gene3D" id="3.30.160.60">
    <property type="entry name" value="Classic Zinc Finger"/>
    <property type="match status" value="2"/>
</dbReference>
<keyword evidence="1" id="KW-0479">Metal-binding</keyword>
<dbReference type="PANTHER" id="PTHR24379">
    <property type="entry name" value="KRAB AND ZINC FINGER DOMAIN-CONTAINING"/>
    <property type="match status" value="1"/>
</dbReference>
<feature type="domain" description="C2H2-type" evidence="6">
    <location>
        <begin position="110"/>
        <end position="138"/>
    </location>
</feature>
<dbReference type="PROSITE" id="PS00028">
    <property type="entry name" value="ZINC_FINGER_C2H2_1"/>
    <property type="match status" value="2"/>
</dbReference>
<dbReference type="GO" id="GO:0008270">
    <property type="term" value="F:zinc ion binding"/>
    <property type="evidence" value="ECO:0007669"/>
    <property type="project" value="UniProtKB-KW"/>
</dbReference>
<proteinExistence type="predicted"/>
<evidence type="ECO:0000256" key="3">
    <source>
        <dbReference type="ARBA" id="ARBA00022771"/>
    </source>
</evidence>
<dbReference type="Proteomes" id="UP000504615">
    <property type="component" value="Unplaced"/>
</dbReference>
<evidence type="ECO:0000313" key="8">
    <source>
        <dbReference type="RefSeq" id="XP_011636263.1"/>
    </source>
</evidence>
<dbReference type="SUPFAM" id="SSF57667">
    <property type="entry name" value="beta-beta-alpha zinc fingers"/>
    <property type="match status" value="2"/>
</dbReference>
<name>A0A6I9WBI6_9HYME</name>
<reference evidence="8" key="1">
    <citation type="submission" date="2025-08" db="UniProtKB">
        <authorList>
            <consortium name="RefSeq"/>
        </authorList>
    </citation>
    <scope>IDENTIFICATION</scope>
</reference>
<evidence type="ECO:0000256" key="4">
    <source>
        <dbReference type="ARBA" id="ARBA00022833"/>
    </source>
</evidence>
<evidence type="ECO:0000256" key="2">
    <source>
        <dbReference type="ARBA" id="ARBA00022737"/>
    </source>
</evidence>
<keyword evidence="7" id="KW-1185">Reference proteome</keyword>
<gene>
    <name evidence="8" type="primary">LOC105426649</name>
</gene>
<dbReference type="SMART" id="SM00355">
    <property type="entry name" value="ZnF_C2H2"/>
    <property type="match status" value="4"/>
</dbReference>
<dbReference type="AlphaFoldDB" id="A0A6I9WBI6"/>
<protein>
    <submittedName>
        <fullName evidence="8">Zinc finger protein 540-like</fullName>
    </submittedName>
</protein>
<evidence type="ECO:0000256" key="5">
    <source>
        <dbReference type="PROSITE-ProRule" id="PRU00042"/>
    </source>
</evidence>
<dbReference type="InterPro" id="IPR036236">
    <property type="entry name" value="Znf_C2H2_sf"/>
</dbReference>
<dbReference type="PROSITE" id="PS50157">
    <property type="entry name" value="ZINC_FINGER_C2H2_2"/>
    <property type="match status" value="1"/>
</dbReference>
<dbReference type="PANTHER" id="PTHR24379:SF121">
    <property type="entry name" value="C2H2-TYPE DOMAIN-CONTAINING PROTEIN"/>
    <property type="match status" value="1"/>
</dbReference>
<keyword evidence="2" id="KW-0677">Repeat</keyword>
<keyword evidence="4" id="KW-0862">Zinc</keyword>
<organism evidence="7 8">
    <name type="scientific">Pogonomyrmex barbatus</name>
    <name type="common">red harvester ant</name>
    <dbReference type="NCBI Taxonomy" id="144034"/>
    <lineage>
        <taxon>Eukaryota</taxon>
        <taxon>Metazoa</taxon>
        <taxon>Ecdysozoa</taxon>
        <taxon>Arthropoda</taxon>
        <taxon>Hexapoda</taxon>
        <taxon>Insecta</taxon>
        <taxon>Pterygota</taxon>
        <taxon>Neoptera</taxon>
        <taxon>Endopterygota</taxon>
        <taxon>Hymenoptera</taxon>
        <taxon>Apocrita</taxon>
        <taxon>Aculeata</taxon>
        <taxon>Formicoidea</taxon>
        <taxon>Formicidae</taxon>
        <taxon>Myrmicinae</taxon>
        <taxon>Pogonomyrmex</taxon>
    </lineage>
</organism>